<gene>
    <name evidence="1" type="ORF">LCI18_000469</name>
</gene>
<dbReference type="EMBL" id="CP090030">
    <property type="protein sequence ID" value="UPK89534.1"/>
    <property type="molecule type" value="Genomic_DNA"/>
</dbReference>
<organism evidence="1 2">
    <name type="scientific">Fusarium solani subsp. cucurbitae</name>
    <name type="common">Neocosmosporum cucurbitae</name>
    <dbReference type="NCBI Taxonomy" id="2747967"/>
    <lineage>
        <taxon>Eukaryota</taxon>
        <taxon>Fungi</taxon>
        <taxon>Dikarya</taxon>
        <taxon>Ascomycota</taxon>
        <taxon>Pezizomycotina</taxon>
        <taxon>Sordariomycetes</taxon>
        <taxon>Hypocreomycetidae</taxon>
        <taxon>Hypocreales</taxon>
        <taxon>Nectriaceae</taxon>
        <taxon>Fusarium</taxon>
        <taxon>Fusarium solani species complex</taxon>
    </lineage>
</organism>
<reference evidence="1" key="1">
    <citation type="submission" date="2021-11" db="EMBL/GenBank/DDBJ databases">
        <title>Fusarium solani-melongenae Genome sequencing and assembly.</title>
        <authorList>
            <person name="Xie S."/>
            <person name="Huang L."/>
            <person name="Zhang X."/>
        </authorList>
    </citation>
    <scope>NUCLEOTIDE SEQUENCE</scope>
    <source>
        <strain evidence="1">CRI 24-3</strain>
    </source>
</reference>
<name>A0ACD3YKQ3_FUSSC</name>
<evidence type="ECO:0000313" key="2">
    <source>
        <dbReference type="Proteomes" id="UP000830768"/>
    </source>
</evidence>
<keyword evidence="2" id="KW-1185">Reference proteome</keyword>
<protein>
    <submittedName>
        <fullName evidence="1">Uncharacterized protein</fullName>
    </submittedName>
</protein>
<evidence type="ECO:0000313" key="1">
    <source>
        <dbReference type="EMBL" id="UPK89534.1"/>
    </source>
</evidence>
<dbReference type="Proteomes" id="UP000830768">
    <property type="component" value="Chromosome 1"/>
</dbReference>
<sequence length="180" mass="19323">MDSNSGNPSFPALPAPRRFVTQHNEDGVATIAAHPDPEARTFGDGSYAFPLWSASEAPADVSNSGLGQAADIHTASMGSFFTAYDIPPNYDGPFHRSITLDYVLVFKGTIVLTTEDGTRTTLGEGDTIVQRGTMHKWSNEGTDWARMVTVMVPALPVITGGQELSAHWPYEDGPGKQVRG</sequence>
<proteinExistence type="predicted"/>
<accession>A0ACD3YKQ3</accession>